<dbReference type="GO" id="GO:0004719">
    <property type="term" value="F:protein-L-isoaspartate (D-aspartate) O-methyltransferase activity"/>
    <property type="evidence" value="ECO:0007669"/>
    <property type="project" value="InterPro"/>
</dbReference>
<dbReference type="AlphaFoldDB" id="A0A839UYR0"/>
<evidence type="ECO:0000313" key="4">
    <source>
        <dbReference type="EMBL" id="MBB3173493.1"/>
    </source>
</evidence>
<evidence type="ECO:0000256" key="3">
    <source>
        <dbReference type="ARBA" id="ARBA00030757"/>
    </source>
</evidence>
<evidence type="ECO:0000256" key="1">
    <source>
        <dbReference type="ARBA" id="ARBA00005369"/>
    </source>
</evidence>
<dbReference type="SUPFAM" id="SSF53335">
    <property type="entry name" value="S-adenosyl-L-methionine-dependent methyltransferases"/>
    <property type="match status" value="1"/>
</dbReference>
<sequence length="254" mass="26069">MSQSLSMVAPSGLVAGDSRIAGHHPSGSDPFAQARGLMVDGQVRPNQVNDPRIIEAMRQIRRERFVPEAARLLAYRDGEVEITSGRALTEPRVIARLVQAAGVRAGEKVLLVGAATGYVAALLACLGAEVVALESDPALAALGASLTADRDTFADRRSVEPVIWSVGPLAAGVGAGAPYDLIVIDGAVACIPSALAAQLRAGGRVVTVISPQRAGRVACASLAEEVGGGLRPVPLFDAAVRPIAELAAAPAFVF</sequence>
<dbReference type="InterPro" id="IPR000682">
    <property type="entry name" value="PCMT"/>
</dbReference>
<evidence type="ECO:0000313" key="5">
    <source>
        <dbReference type="Proteomes" id="UP000557688"/>
    </source>
</evidence>
<keyword evidence="4" id="KW-0808">Transferase</keyword>
<dbReference type="PANTHER" id="PTHR11579:SF18">
    <property type="entry name" value="PROTEIN-L-ISOASPARTATE O-METHYLTRANSFERASE"/>
    <property type="match status" value="1"/>
</dbReference>
<reference evidence="4 5" key="1">
    <citation type="submission" date="2020-08" db="EMBL/GenBank/DDBJ databases">
        <title>Genomic Encyclopedia of Type Strains, Phase III (KMG-III): the genomes of soil and plant-associated and newly described type strains.</title>
        <authorList>
            <person name="Whitman W."/>
        </authorList>
    </citation>
    <scope>NUCLEOTIDE SEQUENCE [LARGE SCALE GENOMIC DNA]</scope>
    <source>
        <strain evidence="4 5">CECT 8088</strain>
    </source>
</reference>
<protein>
    <recommendedName>
        <fullName evidence="2">Protein-L-isoaspartate O-methyltransferase</fullName>
    </recommendedName>
    <alternativeName>
        <fullName evidence="3">Protein L-isoaspartyl methyltransferase</fullName>
    </alternativeName>
</protein>
<keyword evidence="4" id="KW-0489">Methyltransferase</keyword>
<dbReference type="PANTHER" id="PTHR11579">
    <property type="entry name" value="PROTEIN-L-ISOASPARTATE O-METHYLTRANSFERASE"/>
    <property type="match status" value="1"/>
</dbReference>
<name>A0A839UYR0_9PROT</name>
<dbReference type="Gene3D" id="3.40.50.150">
    <property type="entry name" value="Vaccinia Virus protein VP39"/>
    <property type="match status" value="1"/>
</dbReference>
<comment type="caution">
    <text evidence="4">The sequence shown here is derived from an EMBL/GenBank/DDBJ whole genome shotgun (WGS) entry which is preliminary data.</text>
</comment>
<dbReference type="RefSeq" id="WP_246330077.1">
    <property type="nucleotide sequence ID" value="NZ_JACHXV010000004.1"/>
</dbReference>
<dbReference type="InterPro" id="IPR029063">
    <property type="entry name" value="SAM-dependent_MTases_sf"/>
</dbReference>
<dbReference type="Pfam" id="PF01135">
    <property type="entry name" value="PCMT"/>
    <property type="match status" value="1"/>
</dbReference>
<dbReference type="GO" id="GO:0005737">
    <property type="term" value="C:cytoplasm"/>
    <property type="evidence" value="ECO:0007669"/>
    <property type="project" value="TreeGrafter"/>
</dbReference>
<accession>A0A839UYR0</accession>
<proteinExistence type="inferred from homology"/>
<gene>
    <name evidence="4" type="ORF">FHR90_001316</name>
</gene>
<dbReference type="GO" id="GO:0032259">
    <property type="term" value="P:methylation"/>
    <property type="evidence" value="ECO:0007669"/>
    <property type="project" value="UniProtKB-KW"/>
</dbReference>
<dbReference type="EMBL" id="JACHXV010000004">
    <property type="protein sequence ID" value="MBB3173493.1"/>
    <property type="molecule type" value="Genomic_DNA"/>
</dbReference>
<organism evidence="4 5">
    <name type="scientific">Endobacter medicaginis</name>
    <dbReference type="NCBI Taxonomy" id="1181271"/>
    <lineage>
        <taxon>Bacteria</taxon>
        <taxon>Pseudomonadati</taxon>
        <taxon>Pseudomonadota</taxon>
        <taxon>Alphaproteobacteria</taxon>
        <taxon>Acetobacterales</taxon>
        <taxon>Acetobacteraceae</taxon>
        <taxon>Endobacter</taxon>
    </lineage>
</organism>
<dbReference type="Proteomes" id="UP000557688">
    <property type="component" value="Unassembled WGS sequence"/>
</dbReference>
<comment type="similarity">
    <text evidence="1">Belongs to the methyltransferase superfamily. L-isoaspartyl/D-aspartyl protein methyltransferase family.</text>
</comment>
<keyword evidence="5" id="KW-1185">Reference proteome</keyword>
<evidence type="ECO:0000256" key="2">
    <source>
        <dbReference type="ARBA" id="ARBA00013346"/>
    </source>
</evidence>